<sequence length="112" mass="11320">MGQVRVLSTELVTQTVSGSGGGPEQGSASVPAPTEPQPGLAPAIPVLSLPMGLPRRPLQAAGGLPEGVPVPSRLHTFSLTNAQMAPARRANTTTAAAKPSQTRASAVARHRA</sequence>
<dbReference type="EMBL" id="HBJA01077987">
    <property type="protein sequence ID" value="CAE0816180.1"/>
    <property type="molecule type" value="Transcribed_RNA"/>
</dbReference>
<proteinExistence type="predicted"/>
<feature type="compositionally biased region" description="Low complexity" evidence="1">
    <location>
        <begin position="88"/>
        <end position="97"/>
    </location>
</feature>
<feature type="region of interest" description="Disordered" evidence="1">
    <location>
        <begin position="14"/>
        <end position="43"/>
    </location>
</feature>
<organism evidence="2">
    <name type="scientific">Eutreptiella gymnastica</name>
    <dbReference type="NCBI Taxonomy" id="73025"/>
    <lineage>
        <taxon>Eukaryota</taxon>
        <taxon>Discoba</taxon>
        <taxon>Euglenozoa</taxon>
        <taxon>Euglenida</taxon>
        <taxon>Spirocuta</taxon>
        <taxon>Euglenophyceae</taxon>
        <taxon>Eutreptiales</taxon>
        <taxon>Eutreptiaceae</taxon>
        <taxon>Eutreptiella</taxon>
    </lineage>
</organism>
<gene>
    <name evidence="2" type="ORF">EGYM00163_LOCUS27339</name>
</gene>
<evidence type="ECO:0000256" key="1">
    <source>
        <dbReference type="SAM" id="MobiDB-lite"/>
    </source>
</evidence>
<protein>
    <submittedName>
        <fullName evidence="2">Uncharacterized protein</fullName>
    </submittedName>
</protein>
<feature type="region of interest" description="Disordered" evidence="1">
    <location>
        <begin position="88"/>
        <end position="112"/>
    </location>
</feature>
<name>A0A7S4LA17_9EUGL</name>
<reference evidence="2" key="1">
    <citation type="submission" date="2021-01" db="EMBL/GenBank/DDBJ databases">
        <authorList>
            <person name="Corre E."/>
            <person name="Pelletier E."/>
            <person name="Niang G."/>
            <person name="Scheremetjew M."/>
            <person name="Finn R."/>
            <person name="Kale V."/>
            <person name="Holt S."/>
            <person name="Cochrane G."/>
            <person name="Meng A."/>
            <person name="Brown T."/>
            <person name="Cohen L."/>
        </authorList>
    </citation>
    <scope>NUCLEOTIDE SEQUENCE</scope>
    <source>
        <strain evidence="2">CCMP1594</strain>
    </source>
</reference>
<accession>A0A7S4LA17</accession>
<dbReference type="AlphaFoldDB" id="A0A7S4LA17"/>
<evidence type="ECO:0000313" key="2">
    <source>
        <dbReference type="EMBL" id="CAE0816180.1"/>
    </source>
</evidence>